<dbReference type="EMBL" id="FQUQ01000005">
    <property type="protein sequence ID" value="SHG35488.1"/>
    <property type="molecule type" value="Genomic_DNA"/>
</dbReference>
<sequence>MNKKLKSALLFSLTILCFSSCTKEQVKPQLEDGKSTIIQDLAGDLGASMADGIDGKVKRPFEDWYFNLRTKEQLKDTLKHAKTMNWDIGFTGIYNSMIVVNNGANPKSPGYGGQGKGLIIALEKNYAEVIEAPSLEEMKTKNLSFVGWDAYPQPDNRGWYFYDMKTHISVAVKGRTFVLLTADGKFAKLEMKSIYKGNPVTVSDLHWPAPYFTFRYFIQEDGSRNLNTN</sequence>
<gene>
    <name evidence="1" type="ORF">SAMN04488522_105195</name>
</gene>
<evidence type="ECO:0008006" key="3">
    <source>
        <dbReference type="Google" id="ProtNLM"/>
    </source>
</evidence>
<dbReference type="STRING" id="288992.SAMN04488522_105195"/>
<name>A0A1M5J4E2_9SPHI</name>
<dbReference type="RefSeq" id="WP_073234570.1">
    <property type="nucleotide sequence ID" value="NZ_FQUQ01000005.1"/>
</dbReference>
<proteinExistence type="predicted"/>
<dbReference type="CDD" id="cd12105">
    <property type="entry name" value="HmuY"/>
    <property type="match status" value="1"/>
</dbReference>
<dbReference type="OrthoDB" id="5510929at2"/>
<protein>
    <recommendedName>
        <fullName evidence="3">HmuY protein</fullName>
    </recommendedName>
</protein>
<dbReference type="AlphaFoldDB" id="A0A1M5J4E2"/>
<organism evidence="1 2">
    <name type="scientific">Pedobacter caeni</name>
    <dbReference type="NCBI Taxonomy" id="288992"/>
    <lineage>
        <taxon>Bacteria</taxon>
        <taxon>Pseudomonadati</taxon>
        <taxon>Bacteroidota</taxon>
        <taxon>Sphingobacteriia</taxon>
        <taxon>Sphingobacteriales</taxon>
        <taxon>Sphingobacteriaceae</taxon>
        <taxon>Pedobacter</taxon>
    </lineage>
</organism>
<accession>A0A1M5J4E2</accession>
<evidence type="ECO:0000313" key="1">
    <source>
        <dbReference type="EMBL" id="SHG35488.1"/>
    </source>
</evidence>
<evidence type="ECO:0000313" key="2">
    <source>
        <dbReference type="Proteomes" id="UP000184287"/>
    </source>
</evidence>
<keyword evidence="2" id="KW-1185">Reference proteome</keyword>
<reference evidence="2" key="1">
    <citation type="submission" date="2016-11" db="EMBL/GenBank/DDBJ databases">
        <authorList>
            <person name="Varghese N."/>
            <person name="Submissions S."/>
        </authorList>
    </citation>
    <scope>NUCLEOTIDE SEQUENCE [LARGE SCALE GENOMIC DNA]</scope>
    <source>
        <strain evidence="2">DSM 16990</strain>
    </source>
</reference>
<dbReference type="InterPro" id="IPR025921">
    <property type="entry name" value="HmuY"/>
</dbReference>
<dbReference type="Proteomes" id="UP000184287">
    <property type="component" value="Unassembled WGS sequence"/>
</dbReference>